<proteinExistence type="predicted"/>
<accession>A0A6C1B3K4</accession>
<organism evidence="1 2">
    <name type="scientific">Nitrogeniibacter mangrovi</name>
    <dbReference type="NCBI Taxonomy" id="2016596"/>
    <lineage>
        <taxon>Bacteria</taxon>
        <taxon>Pseudomonadati</taxon>
        <taxon>Pseudomonadota</taxon>
        <taxon>Betaproteobacteria</taxon>
        <taxon>Rhodocyclales</taxon>
        <taxon>Zoogloeaceae</taxon>
        <taxon>Nitrogeniibacter</taxon>
    </lineage>
</organism>
<reference evidence="1 2" key="1">
    <citation type="submission" date="2020-02" db="EMBL/GenBank/DDBJ databases">
        <title>Nitrogenibacter mangrovi gen. nov., sp. nov. isolated from mangrove sediment, a denitrifying betaproteobacterium.</title>
        <authorList>
            <person name="Liao H."/>
            <person name="Tian Y."/>
        </authorList>
    </citation>
    <scope>NUCLEOTIDE SEQUENCE [LARGE SCALE GENOMIC DNA]</scope>
    <source>
        <strain evidence="1 2">M9-3-2</strain>
    </source>
</reference>
<dbReference type="RefSeq" id="WP_173764732.1">
    <property type="nucleotide sequence ID" value="NZ_CP048836.1"/>
</dbReference>
<sequence>MKVVRYLKGTSVVQSRPDARVRSGRLPWLGLALIAAAPLVSAAGFTVPDCGRLEQWARQPDTREMIAITPRVKVNALLRAELIEPLFGQPVEQWQHDDFTAARKQMSACIGAANKRRDTQVAGHLAHGSRLIGKAGGAVTRLARFRQAAGKEVDKILAHPATPEMPKVIDAAIATLKGEGSNKRLDVDPSLAYVAGNVRNLQRDMDYLTEADRQALIDKLEAHRADAAAAAGAIEDELAQARAELDAAPATAAGMHTLQQLSQAPVLSKVPRAQADAFRGAVQRKQNAIRVAMNRQRAEQTARAEAEARRPMDLGPRLAQLIDGDAVDAVGLAGLAPGMSRQAAVATLKHAWKYDFEGGLPMMNSFVATRQIFPQLKQERRNGGKVELGVMDGGKVGQIRLVEFYKAMLVNTNPQAWLSKRLGEPDEVRAAQGGRLLTWKDGDRRLQVLATNQIENVWRFAGYESEMAISVWTEDFEDYLADVAERCDATRSKPRNEVSMSDTAWFAVNCGLAGGSKEHPGI</sequence>
<keyword evidence="2" id="KW-1185">Reference proteome</keyword>
<dbReference type="Proteomes" id="UP000501991">
    <property type="component" value="Chromosome"/>
</dbReference>
<name>A0A6C1B3K4_9RHOO</name>
<dbReference type="EMBL" id="CP048836">
    <property type="protein sequence ID" value="QID17569.1"/>
    <property type="molecule type" value="Genomic_DNA"/>
</dbReference>
<protein>
    <submittedName>
        <fullName evidence="1">Uncharacterized protein</fullName>
    </submittedName>
</protein>
<dbReference type="AlphaFoldDB" id="A0A6C1B3K4"/>
<evidence type="ECO:0000313" key="2">
    <source>
        <dbReference type="Proteomes" id="UP000501991"/>
    </source>
</evidence>
<evidence type="ECO:0000313" key="1">
    <source>
        <dbReference type="EMBL" id="QID17569.1"/>
    </source>
</evidence>
<gene>
    <name evidence="1" type="ORF">G3580_07870</name>
</gene>
<dbReference type="KEGG" id="azq:G3580_07870"/>